<sequence length="267" mass="30062">MKKIIIIILSVILLGTAGFFGYKTIKNKKKTEETKQVVTKKRQEVNLLELTKRPYITLIPRTDGRELFLNIENLKLKEELVEYELEYQAGTMIQGAFGRIDFLEEKPPVRKGLLLGSCSKGKCRYDEDVTGGSLTLYFEGSEDYSLKGEFTIGTMLEKKGIFSSRDAKVTLEIEKGDLSESTFLVVSSTMGLPKEVKGEVVSGPIGFFTASKTNLTKSKLTFKTDKDLENPMILGWDGTEWQEYEVEKVTEGYSTLINNLTTFVLVN</sequence>
<gene>
    <name evidence="1" type="ORF">COT75_02780</name>
</gene>
<comment type="caution">
    <text evidence="1">The sequence shown here is derived from an EMBL/GenBank/DDBJ whole genome shotgun (WGS) entry which is preliminary data.</text>
</comment>
<evidence type="ECO:0000313" key="2">
    <source>
        <dbReference type="Proteomes" id="UP000230093"/>
    </source>
</evidence>
<dbReference type="AlphaFoldDB" id="A0A2H0W921"/>
<reference evidence="2" key="1">
    <citation type="submission" date="2017-09" db="EMBL/GenBank/DDBJ databases">
        <title>Depth-based differentiation of microbial function through sediment-hosted aquifers and enrichment of novel symbionts in the deep terrestrial subsurface.</title>
        <authorList>
            <person name="Probst A.J."/>
            <person name="Ladd B."/>
            <person name="Jarett J.K."/>
            <person name="Geller-Mcgrath D.E."/>
            <person name="Sieber C.M.K."/>
            <person name="Emerson J.B."/>
            <person name="Anantharaman K."/>
            <person name="Thomas B.C."/>
            <person name="Malmstrom R."/>
            <person name="Stieglmeier M."/>
            <person name="Klingl A."/>
            <person name="Woyke T."/>
            <person name="Ryan C.M."/>
            <person name="Banfield J.F."/>
        </authorList>
    </citation>
    <scope>NUCLEOTIDE SEQUENCE [LARGE SCALE GENOMIC DNA]</scope>
</reference>
<dbReference type="Proteomes" id="UP000230093">
    <property type="component" value="Unassembled WGS sequence"/>
</dbReference>
<proteinExistence type="predicted"/>
<name>A0A2H0W921_9BACT</name>
<protein>
    <submittedName>
        <fullName evidence="1">Uncharacterized protein</fullName>
    </submittedName>
</protein>
<evidence type="ECO:0000313" key="1">
    <source>
        <dbReference type="EMBL" id="PIS09161.1"/>
    </source>
</evidence>
<dbReference type="EMBL" id="PEZT01000016">
    <property type="protein sequence ID" value="PIS09161.1"/>
    <property type="molecule type" value="Genomic_DNA"/>
</dbReference>
<accession>A0A2H0W921</accession>
<organism evidence="1 2">
    <name type="scientific">Candidatus Beckwithbacteria bacterium CG10_big_fil_rev_8_21_14_0_10_34_10</name>
    <dbReference type="NCBI Taxonomy" id="1974495"/>
    <lineage>
        <taxon>Bacteria</taxon>
        <taxon>Candidatus Beckwithiibacteriota</taxon>
    </lineage>
</organism>